<dbReference type="Pfam" id="PF02206">
    <property type="entry name" value="WSN"/>
    <property type="match status" value="1"/>
</dbReference>
<name>G0NEY0_CAEBE</name>
<dbReference type="eggNOG" id="KOG0792">
    <property type="taxonomic scope" value="Eukaryota"/>
</dbReference>
<dbReference type="OMA" id="TSELFIM"/>
<keyword evidence="1" id="KW-0812">Transmembrane</keyword>
<protein>
    <recommendedName>
        <fullName evidence="2">Domain of unknown function WSN domain-containing protein</fullName>
    </recommendedName>
</protein>
<keyword evidence="1" id="KW-1133">Transmembrane helix</keyword>
<dbReference type="PANTHER" id="PTHR32525">
    <property type="entry name" value="PROTEIN-TYROSINE-PHOSPHATASE"/>
    <property type="match status" value="1"/>
</dbReference>
<keyword evidence="4" id="KW-1185">Reference proteome</keyword>
<dbReference type="HOGENOM" id="CLU_003480_0_0_1"/>
<dbReference type="OrthoDB" id="5842271at2759"/>
<feature type="transmembrane region" description="Helical" evidence="1">
    <location>
        <begin position="701"/>
        <end position="726"/>
    </location>
</feature>
<evidence type="ECO:0000313" key="4">
    <source>
        <dbReference type="Proteomes" id="UP000008068"/>
    </source>
</evidence>
<proteinExistence type="predicted"/>
<dbReference type="InParanoid" id="G0NEY0"/>
<dbReference type="SMART" id="SM00453">
    <property type="entry name" value="WSN"/>
    <property type="match status" value="1"/>
</dbReference>
<keyword evidence="1" id="KW-0472">Membrane</keyword>
<evidence type="ECO:0000259" key="2">
    <source>
        <dbReference type="SMART" id="SM00453"/>
    </source>
</evidence>
<sequence>MSLKNSIKQMKMIARLTNGIYLQKGFIEGSIPPDDFISELFRFGSVTPSEIESINVENIQEAMNALKTLPNELQKNQDFDEIQDLFKSTEKLLTEVDGIRNIAEWNKKDGFIRDIKSMALKGTDFTAIHKLKDALKSWSHENQKLTEDPRKLNDHVAFGALISLRGYTENMISALKRLPSVLPDVKFVTIETVTGTLQSIFKASEEIEKLFNDVVKFQKAAHVKSDDVKGFSSFSEVAKKLNPIISHLTNIRTLVISRSIKKQELKYTHGFSDEAYDTLRIFEDLKDPWLQKVVNGVDFSKSLEKLEEFGKLAAKTGESLSFLDDPIVLQSVDKLINISNGVLKVFSKNEDVSISISNILKCVSIIPRKINSAALFELKNEAVQIDDLMNQLKLNVEKLIQFSEESNALKLLDEVLKIVKKATDLNTVVDVVEKYNMNPNSKDLLDFIENCNSIVQEFFTPIDKSEKLEGLVMEVENKLGYLDNYHEMLKKYSLFFQCLQNIEGLESSFKTFLFIKYIKTLKTDNLGYIDDGKKVVKKMAEVSKDLEDLGRSIDQMKNYKSVETDALKAFKNASLHSKVIGSATRGISIMKNFLDKTRLKLNVNVILEQLNNVYPPLSEEDIDNLNGIISLTSELFIMYNSLEEFQNNVQEQQTPQLFDRSEIFQKAEKVIGIQGNVTNMIRSVETLAERVTDINRYLEGYIGWSLFLLVVLGSVAALSYASYVFMCKKKSARRNRTKKEDIEE</sequence>
<dbReference type="STRING" id="135651.G0NEY0"/>
<feature type="domain" description="Domain of unknown function WSN" evidence="2">
    <location>
        <begin position="1"/>
        <end position="69"/>
    </location>
</feature>
<reference evidence="4" key="1">
    <citation type="submission" date="2011-07" db="EMBL/GenBank/DDBJ databases">
        <authorList>
            <consortium name="Caenorhabditis brenneri Sequencing and Analysis Consortium"/>
            <person name="Wilson R.K."/>
        </authorList>
    </citation>
    <scope>NUCLEOTIDE SEQUENCE [LARGE SCALE GENOMIC DNA]</scope>
    <source>
        <strain evidence="4">PB2801</strain>
    </source>
</reference>
<accession>G0NEY0</accession>
<organism evidence="4">
    <name type="scientific">Caenorhabditis brenneri</name>
    <name type="common">Nematode worm</name>
    <dbReference type="NCBI Taxonomy" id="135651"/>
    <lineage>
        <taxon>Eukaryota</taxon>
        <taxon>Metazoa</taxon>
        <taxon>Ecdysozoa</taxon>
        <taxon>Nematoda</taxon>
        <taxon>Chromadorea</taxon>
        <taxon>Rhabditida</taxon>
        <taxon>Rhabditina</taxon>
        <taxon>Rhabditomorpha</taxon>
        <taxon>Rhabditoidea</taxon>
        <taxon>Rhabditidae</taxon>
        <taxon>Peloderinae</taxon>
        <taxon>Caenorhabditis</taxon>
    </lineage>
</organism>
<dbReference type="EMBL" id="GL379874">
    <property type="protein sequence ID" value="EGT58991.1"/>
    <property type="molecule type" value="Genomic_DNA"/>
</dbReference>
<dbReference type="AlphaFoldDB" id="G0NEY0"/>
<gene>
    <name evidence="3" type="ORF">CAEBREN_16348</name>
</gene>
<dbReference type="InterPro" id="IPR003125">
    <property type="entry name" value="WSN"/>
</dbReference>
<dbReference type="PANTHER" id="PTHR32525:SF0">
    <property type="entry name" value="DOMAIN OF UNKNOWN FUNCTION WSN DOMAIN-CONTAINING PROTEIN-RELATED"/>
    <property type="match status" value="1"/>
</dbReference>
<dbReference type="Proteomes" id="UP000008068">
    <property type="component" value="Unassembled WGS sequence"/>
</dbReference>
<evidence type="ECO:0000313" key="3">
    <source>
        <dbReference type="EMBL" id="EGT58991.1"/>
    </source>
</evidence>
<evidence type="ECO:0000256" key="1">
    <source>
        <dbReference type="SAM" id="Phobius"/>
    </source>
</evidence>